<dbReference type="EMBL" id="JASCZI010211600">
    <property type="protein sequence ID" value="MED6194955.1"/>
    <property type="molecule type" value="Genomic_DNA"/>
</dbReference>
<proteinExistence type="predicted"/>
<evidence type="ECO:0000313" key="1">
    <source>
        <dbReference type="EMBL" id="MED6194955.1"/>
    </source>
</evidence>
<protein>
    <recommendedName>
        <fullName evidence="3">Histidine kinase</fullName>
    </recommendedName>
</protein>
<name>A0ABU6XA95_9FABA</name>
<keyword evidence="2" id="KW-1185">Reference proteome</keyword>
<sequence>MEDSQPKTPRNGEAVCIVAALAQLNANTADLSKHILMGMSAHKESLDQFGKLALEVQKTIALTQAILDTLVSVREVGGANASHQE</sequence>
<dbReference type="Proteomes" id="UP001341840">
    <property type="component" value="Unassembled WGS sequence"/>
</dbReference>
<gene>
    <name evidence="1" type="ORF">PIB30_033480</name>
</gene>
<evidence type="ECO:0000313" key="2">
    <source>
        <dbReference type="Proteomes" id="UP001341840"/>
    </source>
</evidence>
<evidence type="ECO:0008006" key="3">
    <source>
        <dbReference type="Google" id="ProtNLM"/>
    </source>
</evidence>
<reference evidence="1 2" key="1">
    <citation type="journal article" date="2023" name="Plants (Basel)">
        <title>Bridging the Gap: Combining Genomics and Transcriptomics Approaches to Understand Stylosanthes scabra, an Orphan Legume from the Brazilian Caatinga.</title>
        <authorList>
            <person name="Ferreira-Neto J.R.C."/>
            <person name="da Silva M.D."/>
            <person name="Binneck E."/>
            <person name="de Melo N.F."/>
            <person name="da Silva R.H."/>
            <person name="de Melo A.L.T.M."/>
            <person name="Pandolfi V."/>
            <person name="Bustamante F.O."/>
            <person name="Brasileiro-Vidal A.C."/>
            <person name="Benko-Iseppon A.M."/>
        </authorList>
    </citation>
    <scope>NUCLEOTIDE SEQUENCE [LARGE SCALE GENOMIC DNA]</scope>
    <source>
        <tissue evidence="1">Leaves</tissue>
    </source>
</reference>
<comment type="caution">
    <text evidence="1">The sequence shown here is derived from an EMBL/GenBank/DDBJ whole genome shotgun (WGS) entry which is preliminary data.</text>
</comment>
<organism evidence="1 2">
    <name type="scientific">Stylosanthes scabra</name>
    <dbReference type="NCBI Taxonomy" id="79078"/>
    <lineage>
        <taxon>Eukaryota</taxon>
        <taxon>Viridiplantae</taxon>
        <taxon>Streptophyta</taxon>
        <taxon>Embryophyta</taxon>
        <taxon>Tracheophyta</taxon>
        <taxon>Spermatophyta</taxon>
        <taxon>Magnoliopsida</taxon>
        <taxon>eudicotyledons</taxon>
        <taxon>Gunneridae</taxon>
        <taxon>Pentapetalae</taxon>
        <taxon>rosids</taxon>
        <taxon>fabids</taxon>
        <taxon>Fabales</taxon>
        <taxon>Fabaceae</taxon>
        <taxon>Papilionoideae</taxon>
        <taxon>50 kb inversion clade</taxon>
        <taxon>dalbergioids sensu lato</taxon>
        <taxon>Dalbergieae</taxon>
        <taxon>Pterocarpus clade</taxon>
        <taxon>Stylosanthes</taxon>
    </lineage>
</organism>
<accession>A0ABU6XA95</accession>